<dbReference type="PANTHER" id="PTHR44163:SF1">
    <property type="entry name" value="U3 SMALL NUCLEOLAR RNA-ASSOCIATED PROTEIN 4 HOMOLOG"/>
    <property type="match status" value="1"/>
</dbReference>
<dbReference type="InterPro" id="IPR036322">
    <property type="entry name" value="WD40_repeat_dom_sf"/>
</dbReference>
<dbReference type="OrthoDB" id="8883818at2759"/>
<dbReference type="GO" id="GO:0000462">
    <property type="term" value="P:maturation of SSU-rRNA from tricistronic rRNA transcript (SSU-rRNA, 5.8S rRNA, LSU-rRNA)"/>
    <property type="evidence" value="ECO:0007669"/>
    <property type="project" value="InterPro"/>
</dbReference>
<dbReference type="GO" id="GO:0034455">
    <property type="term" value="C:t-UTP complex"/>
    <property type="evidence" value="ECO:0007669"/>
    <property type="project" value="TreeGrafter"/>
</dbReference>
<feature type="region of interest" description="Disordered" evidence="1">
    <location>
        <begin position="637"/>
        <end position="669"/>
    </location>
</feature>
<dbReference type="Pfam" id="PF00400">
    <property type="entry name" value="WD40"/>
    <property type="match status" value="2"/>
</dbReference>
<evidence type="ECO:0000313" key="3">
    <source>
        <dbReference type="Proteomes" id="UP000799750"/>
    </source>
</evidence>
<feature type="compositionally biased region" description="Polar residues" evidence="1">
    <location>
        <begin position="638"/>
        <end position="649"/>
    </location>
</feature>
<protein>
    <submittedName>
        <fullName evidence="2">WD40 repeat-like protein</fullName>
    </submittedName>
</protein>
<dbReference type="SUPFAM" id="SSF50978">
    <property type="entry name" value="WD40 repeat-like"/>
    <property type="match status" value="2"/>
</dbReference>
<accession>A0A6A6RAC6</accession>
<evidence type="ECO:0000256" key="1">
    <source>
        <dbReference type="SAM" id="MobiDB-lite"/>
    </source>
</evidence>
<dbReference type="Gene3D" id="2.130.10.10">
    <property type="entry name" value="YVTN repeat-like/Quinoprotein amine dehydrogenase"/>
    <property type="match status" value="3"/>
</dbReference>
<feature type="compositionally biased region" description="Basic and acidic residues" evidence="1">
    <location>
        <begin position="871"/>
        <end position="886"/>
    </location>
</feature>
<dbReference type="SMART" id="SM00320">
    <property type="entry name" value="WD40"/>
    <property type="match status" value="7"/>
</dbReference>
<keyword evidence="3" id="KW-1185">Reference proteome</keyword>
<dbReference type="GO" id="GO:0003723">
    <property type="term" value="F:RNA binding"/>
    <property type="evidence" value="ECO:0007669"/>
    <property type="project" value="TreeGrafter"/>
</dbReference>
<gene>
    <name evidence="2" type="ORF">BU16DRAFT_555844</name>
</gene>
<feature type="compositionally biased region" description="Polar residues" evidence="1">
    <location>
        <begin position="760"/>
        <end position="769"/>
    </location>
</feature>
<proteinExistence type="predicted"/>
<feature type="region of interest" description="Disordered" evidence="1">
    <location>
        <begin position="760"/>
        <end position="796"/>
    </location>
</feature>
<name>A0A6A6RAC6_9PEZI</name>
<dbReference type="InterPro" id="IPR046351">
    <property type="entry name" value="UTP4"/>
</dbReference>
<feature type="region of interest" description="Disordered" evidence="1">
    <location>
        <begin position="856"/>
        <end position="886"/>
    </location>
</feature>
<dbReference type="PANTHER" id="PTHR44163">
    <property type="entry name" value="U3 SMALL NUCLEOLAR RNA-ASSOCIATED PROTEIN 4 HOMOLOG"/>
    <property type="match status" value="1"/>
</dbReference>
<dbReference type="GO" id="GO:0030686">
    <property type="term" value="C:90S preribosome"/>
    <property type="evidence" value="ECO:0007669"/>
    <property type="project" value="InterPro"/>
</dbReference>
<organism evidence="2 3">
    <name type="scientific">Lophium mytilinum</name>
    <dbReference type="NCBI Taxonomy" id="390894"/>
    <lineage>
        <taxon>Eukaryota</taxon>
        <taxon>Fungi</taxon>
        <taxon>Dikarya</taxon>
        <taxon>Ascomycota</taxon>
        <taxon>Pezizomycotina</taxon>
        <taxon>Dothideomycetes</taxon>
        <taxon>Pleosporomycetidae</taxon>
        <taxon>Mytilinidiales</taxon>
        <taxon>Mytilinidiaceae</taxon>
        <taxon>Lophium</taxon>
    </lineage>
</organism>
<sequence>MEIHRSRFVPYPSSAINALAFSHTTKDKTSGEDPSSLRLAIGRANGNIEIWNPGKGTWVQEKTFSGGKERSVEGLAWIQEPEEEGKDGKTLPGRLRLFSIGYSNNITEWNLATGLPARSSGGNHSEVWCFAAQPQWVEPKKKSSAAREGEFRGQNLVAGCADGTLAMISTADEDLRFDKLIARPTKKKARVLSVAFQDRNRVVAGYADSTIRIFDSRSGAAIRSISLGSGPKGGPSEILVWKIRCLTNGDIVSGDSLGELRFFGGESYSQIQRLAGHEADILDFAVSSDGQSIFTGGMDRRTALFKCDRQKGKKEVGHGSWVKVSHSKFHDHDVKALATYDGKDLSVAVSGGIDTQPILVPIREFGKENSRSLPFLPQDPPLASAPGSRLLVSWWNCEIRIWRVPRNTGAEQRPKLVAKMALLGEEHITSAAISKDGLVLAVATVAKVKLFQLASHNTPKGEKFSISKLHSPSLPGAQLVHFSSNGKWLAIITPTAKVHLARLVSVDDCTQQWTVLPRLVTLERFPRTADPSALNGLWGNYYDTITHADFSDDGTVLAAGDLSGHIDVWVVEGNEDPTAAAVDVAIEASSSVDDEESGSEDDQKKQSIVIMGQHWRQHPNAVAIPKLDSAPLVLSFRPASSSSRPQPNGNPGVHATRHNPHPRSHELPGGEQRFIVVTAKHSVYEFDLLNGGYSGISAWSRRNPTSHFPMAFTGNKDRAKGCVWDIHEGTERVWLYGINWLFMLDLSKDLPEPETMLLQNGANQVSAQELSKKRKRKSGEEGPRKKSSGAGSAIPASNVLSSVGKFTGGNSDESQWIGLDAGLTPDFDEDEEDTRLMLAKARRGVKADIDGEEEDAVLENGTENHVNGDAAEDKALSKGKSKKQEAVKERGLRESWWHTFKYRPILGIVPIGEQSGPLEVVLVERPSWDLDLPPRLVGNHERAF</sequence>
<evidence type="ECO:0000313" key="2">
    <source>
        <dbReference type="EMBL" id="KAF2501352.1"/>
    </source>
</evidence>
<reference evidence="2" key="1">
    <citation type="journal article" date="2020" name="Stud. Mycol.">
        <title>101 Dothideomycetes genomes: a test case for predicting lifestyles and emergence of pathogens.</title>
        <authorList>
            <person name="Haridas S."/>
            <person name="Albert R."/>
            <person name="Binder M."/>
            <person name="Bloem J."/>
            <person name="Labutti K."/>
            <person name="Salamov A."/>
            <person name="Andreopoulos B."/>
            <person name="Baker S."/>
            <person name="Barry K."/>
            <person name="Bills G."/>
            <person name="Bluhm B."/>
            <person name="Cannon C."/>
            <person name="Castanera R."/>
            <person name="Culley D."/>
            <person name="Daum C."/>
            <person name="Ezra D."/>
            <person name="Gonzalez J."/>
            <person name="Henrissat B."/>
            <person name="Kuo A."/>
            <person name="Liang C."/>
            <person name="Lipzen A."/>
            <person name="Lutzoni F."/>
            <person name="Magnuson J."/>
            <person name="Mondo S."/>
            <person name="Nolan M."/>
            <person name="Ohm R."/>
            <person name="Pangilinan J."/>
            <person name="Park H.-J."/>
            <person name="Ramirez L."/>
            <person name="Alfaro M."/>
            <person name="Sun H."/>
            <person name="Tritt A."/>
            <person name="Yoshinaga Y."/>
            <person name="Zwiers L.-H."/>
            <person name="Turgeon B."/>
            <person name="Goodwin S."/>
            <person name="Spatafora J."/>
            <person name="Crous P."/>
            <person name="Grigoriev I."/>
        </authorList>
    </citation>
    <scope>NUCLEOTIDE SEQUENCE</scope>
    <source>
        <strain evidence="2">CBS 269.34</strain>
    </source>
</reference>
<dbReference type="AlphaFoldDB" id="A0A6A6RAC6"/>
<dbReference type="InterPro" id="IPR015943">
    <property type="entry name" value="WD40/YVTN_repeat-like_dom_sf"/>
</dbReference>
<dbReference type="Proteomes" id="UP000799750">
    <property type="component" value="Unassembled WGS sequence"/>
</dbReference>
<dbReference type="EMBL" id="MU004182">
    <property type="protein sequence ID" value="KAF2501352.1"/>
    <property type="molecule type" value="Genomic_DNA"/>
</dbReference>
<dbReference type="GO" id="GO:0032040">
    <property type="term" value="C:small-subunit processome"/>
    <property type="evidence" value="ECO:0007669"/>
    <property type="project" value="TreeGrafter"/>
</dbReference>
<dbReference type="InterPro" id="IPR001680">
    <property type="entry name" value="WD40_rpt"/>
</dbReference>